<evidence type="ECO:0000256" key="1">
    <source>
        <dbReference type="SAM" id="MobiDB-lite"/>
    </source>
</evidence>
<evidence type="ECO:0000313" key="2">
    <source>
        <dbReference type="EMBL" id="KAJ3610208.1"/>
    </source>
</evidence>
<evidence type="ECO:0000313" key="3">
    <source>
        <dbReference type="Proteomes" id="UP001148018"/>
    </source>
</evidence>
<dbReference type="AlphaFoldDB" id="A0A9Q0EPK2"/>
<reference evidence="2" key="1">
    <citation type="submission" date="2022-07" db="EMBL/GenBank/DDBJ databases">
        <title>Chromosome-level genome of Muraenolepis orangiensis.</title>
        <authorList>
            <person name="Kim J."/>
        </authorList>
    </citation>
    <scope>NUCLEOTIDE SEQUENCE</scope>
    <source>
        <strain evidence="2">KU_S4_2022</strain>
        <tissue evidence="2">Muscle</tissue>
    </source>
</reference>
<protein>
    <submittedName>
        <fullName evidence="2">Uncharacterized protein</fullName>
    </submittedName>
</protein>
<sequence length="100" mass="10960">MTGIRTHTPPRPPTERRSGRGGAGEEERERRSGRGGAGEEERERRSGRGGAGEEERERRSGRGGAGEEERPCPWLCSDSEDQGHETMAPFRLLRSLTSGA</sequence>
<feature type="region of interest" description="Disordered" evidence="1">
    <location>
        <begin position="1"/>
        <end position="100"/>
    </location>
</feature>
<keyword evidence="3" id="KW-1185">Reference proteome</keyword>
<dbReference type="EMBL" id="JANIIK010000038">
    <property type="protein sequence ID" value="KAJ3610208.1"/>
    <property type="molecule type" value="Genomic_DNA"/>
</dbReference>
<comment type="caution">
    <text evidence="2">The sequence shown here is derived from an EMBL/GenBank/DDBJ whole genome shotgun (WGS) entry which is preliminary data.</text>
</comment>
<proteinExistence type="predicted"/>
<dbReference type="Proteomes" id="UP001148018">
    <property type="component" value="Unassembled WGS sequence"/>
</dbReference>
<name>A0A9Q0EPK2_9TELE</name>
<feature type="compositionally biased region" description="Basic and acidic residues" evidence="1">
    <location>
        <begin position="13"/>
        <end position="71"/>
    </location>
</feature>
<gene>
    <name evidence="2" type="ORF">NHX12_022302</name>
</gene>
<accession>A0A9Q0EPK2</accession>
<organism evidence="2 3">
    <name type="scientific">Muraenolepis orangiensis</name>
    <name type="common">Patagonian moray cod</name>
    <dbReference type="NCBI Taxonomy" id="630683"/>
    <lineage>
        <taxon>Eukaryota</taxon>
        <taxon>Metazoa</taxon>
        <taxon>Chordata</taxon>
        <taxon>Craniata</taxon>
        <taxon>Vertebrata</taxon>
        <taxon>Euteleostomi</taxon>
        <taxon>Actinopterygii</taxon>
        <taxon>Neopterygii</taxon>
        <taxon>Teleostei</taxon>
        <taxon>Neoteleostei</taxon>
        <taxon>Acanthomorphata</taxon>
        <taxon>Zeiogadaria</taxon>
        <taxon>Gadariae</taxon>
        <taxon>Gadiformes</taxon>
        <taxon>Muraenolepidoidei</taxon>
        <taxon>Muraenolepididae</taxon>
        <taxon>Muraenolepis</taxon>
    </lineage>
</organism>